<reference evidence="2 3" key="1">
    <citation type="submission" date="2020-05" db="EMBL/GenBank/DDBJ databases">
        <title>Descriptions of Corynebacterium xxxx sp. nov., Corynebacterium yyyy sp. nov. and Corynebacterium zzzz sp. nov.</title>
        <authorList>
            <person name="Zhang G."/>
        </authorList>
    </citation>
    <scope>NUCLEOTIDE SEQUENCE [LARGE SCALE GENOMIC DNA]</scope>
    <source>
        <strain evidence="3">zg-915</strain>
    </source>
</reference>
<dbReference type="Proteomes" id="UP000581408">
    <property type="component" value="Unassembled WGS sequence"/>
</dbReference>
<protein>
    <recommendedName>
        <fullName evidence="4">Secreted protein</fullName>
    </recommendedName>
</protein>
<evidence type="ECO:0000256" key="1">
    <source>
        <dbReference type="SAM" id="SignalP"/>
    </source>
</evidence>
<feature type="signal peptide" evidence="1">
    <location>
        <begin position="1"/>
        <end position="27"/>
    </location>
</feature>
<dbReference type="AlphaFoldDB" id="A0A838CN94"/>
<name>A0A838CN94_9CORY</name>
<evidence type="ECO:0000313" key="2">
    <source>
        <dbReference type="EMBL" id="MBA1836199.1"/>
    </source>
</evidence>
<comment type="caution">
    <text evidence="2">The sequence shown here is derived from an EMBL/GenBank/DDBJ whole genome shotgun (WGS) entry which is preliminary data.</text>
</comment>
<evidence type="ECO:0000313" key="3">
    <source>
        <dbReference type="Proteomes" id="UP000581408"/>
    </source>
</evidence>
<organism evidence="2 3">
    <name type="scientific">Corynebacterium wankanglinii</name>
    <dbReference type="NCBI Taxonomy" id="2735136"/>
    <lineage>
        <taxon>Bacteria</taxon>
        <taxon>Bacillati</taxon>
        <taxon>Actinomycetota</taxon>
        <taxon>Actinomycetes</taxon>
        <taxon>Mycobacteriales</taxon>
        <taxon>Corynebacteriaceae</taxon>
        <taxon>Corynebacterium</taxon>
    </lineage>
</organism>
<keyword evidence="1" id="KW-0732">Signal</keyword>
<accession>A0A838CN94</accession>
<gene>
    <name evidence="2" type="ORF">HMC16_10825</name>
</gene>
<feature type="chain" id="PRO_5032722894" description="Secreted protein" evidence="1">
    <location>
        <begin position="28"/>
        <end position="145"/>
    </location>
</feature>
<evidence type="ECO:0008006" key="4">
    <source>
        <dbReference type="Google" id="ProtNLM"/>
    </source>
</evidence>
<dbReference type="EMBL" id="JABFEE010000015">
    <property type="protein sequence ID" value="MBA1836199.1"/>
    <property type="molecule type" value="Genomic_DNA"/>
</dbReference>
<proteinExistence type="predicted"/>
<dbReference type="RefSeq" id="WP_181195458.1">
    <property type="nucleotide sequence ID" value="NZ_JABFEE010000015.1"/>
</dbReference>
<sequence>MRTPHTATTIVAALAATTAALAPAATADPNVATYSNAAGNVRCEIYQVDGSTETICVSETARQTQPECNPPEQLIPAVTVGRDFVGTNCWNQGFVGQPQKLSPLQVQRFGTATVIPGFSGNLYVLDIARRALVRAGSTNVVLFKI</sequence>